<dbReference type="PANTHER" id="PTHR12169">
    <property type="entry name" value="ATPASE N2B"/>
    <property type="match status" value="1"/>
</dbReference>
<dbReference type="AlphaFoldDB" id="A0A1J5SX91"/>
<keyword evidence="1" id="KW-0547">Nucleotide-binding</keyword>
<dbReference type="GO" id="GO:0005737">
    <property type="term" value="C:cytoplasm"/>
    <property type="evidence" value="ECO:0007669"/>
    <property type="project" value="TreeGrafter"/>
</dbReference>
<dbReference type="SUPFAM" id="SSF52540">
    <property type="entry name" value="P-loop containing nucleoside triphosphate hydrolases"/>
    <property type="match status" value="1"/>
</dbReference>
<keyword evidence="2" id="KW-0067">ATP-binding</keyword>
<dbReference type="NCBIfam" id="NF040713">
    <property type="entry name" value="ZapE"/>
    <property type="match status" value="1"/>
</dbReference>
<dbReference type="InterPro" id="IPR005654">
    <property type="entry name" value="ATPase_AFG1-like"/>
</dbReference>
<dbReference type="GO" id="GO:0005524">
    <property type="term" value="F:ATP binding"/>
    <property type="evidence" value="ECO:0007669"/>
    <property type="project" value="UniProtKB-KW"/>
</dbReference>
<evidence type="ECO:0000256" key="2">
    <source>
        <dbReference type="ARBA" id="ARBA00022840"/>
    </source>
</evidence>
<comment type="caution">
    <text evidence="3">The sequence shown here is derived from an EMBL/GenBank/DDBJ whole genome shotgun (WGS) entry which is preliminary data.</text>
</comment>
<name>A0A1J5SX91_9ZZZZ</name>
<dbReference type="InterPro" id="IPR023058">
    <property type="entry name" value="PPIase_PpiC_CS"/>
</dbReference>
<proteinExistence type="predicted"/>
<dbReference type="InterPro" id="IPR027417">
    <property type="entry name" value="P-loop_NTPase"/>
</dbReference>
<dbReference type="Gene3D" id="3.40.50.300">
    <property type="entry name" value="P-loop containing nucleotide triphosphate hydrolases"/>
    <property type="match status" value="1"/>
</dbReference>
<accession>A0A1J5SX91</accession>
<dbReference type="GO" id="GO:0016887">
    <property type="term" value="F:ATP hydrolysis activity"/>
    <property type="evidence" value="ECO:0007669"/>
    <property type="project" value="InterPro"/>
</dbReference>
<protein>
    <submittedName>
        <fullName evidence="3">AFG1-like ATPase</fullName>
    </submittedName>
</protein>
<dbReference type="Pfam" id="PF03969">
    <property type="entry name" value="AFG1_ATPase"/>
    <property type="match status" value="1"/>
</dbReference>
<dbReference type="PANTHER" id="PTHR12169:SF6">
    <property type="entry name" value="AFG1-LIKE ATPASE"/>
    <property type="match status" value="1"/>
</dbReference>
<sequence>MTGPLDSYRRHLADGTLRPDVAQAMAVEKFESLARALSSYAPQQGERGWLSRFGLGAKSPRRLEWHPGDCESAVPKQGLYLYGEVGRGKSMLMDLFHSTAPVAAKARVHFHEFMRDVHAAIHALRQDKSRKGGDPIPAVARQIADRSWLLCFDEMQVSDIGDAMILGRLFDHLFALGVVVVTTSNRHPDDLYKDGLQRERFLPFIAEIKQRLDILELNSDRDYRLGRKRGMQVYHAPLGARSSAEMTRCFARLTNGMPGLEEELEVNGRRWVIPKAADGVAWFSFADLCQKALGASDYLKLATHYDTVLVSDVPLLSPANRDAAKRFVTLIDALYEHKVTFVCSAAAPPQDLYPSGDGAFEFQRTVSRLMEMQAADYLGQRHLT</sequence>
<evidence type="ECO:0000256" key="1">
    <source>
        <dbReference type="ARBA" id="ARBA00022741"/>
    </source>
</evidence>
<dbReference type="PROSITE" id="PS01096">
    <property type="entry name" value="PPIC_PPIASE_1"/>
    <property type="match status" value="1"/>
</dbReference>
<evidence type="ECO:0000313" key="3">
    <source>
        <dbReference type="EMBL" id="OIR06212.1"/>
    </source>
</evidence>
<organism evidence="3">
    <name type="scientific">mine drainage metagenome</name>
    <dbReference type="NCBI Taxonomy" id="410659"/>
    <lineage>
        <taxon>unclassified sequences</taxon>
        <taxon>metagenomes</taxon>
        <taxon>ecological metagenomes</taxon>
    </lineage>
</organism>
<reference evidence="3" key="1">
    <citation type="submission" date="2016-10" db="EMBL/GenBank/DDBJ databases">
        <title>Sequence of Gallionella enrichment culture.</title>
        <authorList>
            <person name="Poehlein A."/>
            <person name="Muehling M."/>
            <person name="Daniel R."/>
        </authorList>
    </citation>
    <scope>NUCLEOTIDE SEQUENCE</scope>
</reference>
<dbReference type="EMBL" id="MLJW01000045">
    <property type="protein sequence ID" value="OIR06212.1"/>
    <property type="molecule type" value="Genomic_DNA"/>
</dbReference>
<gene>
    <name evidence="3" type="ORF">GALL_116850</name>
</gene>